<evidence type="ECO:0000256" key="1">
    <source>
        <dbReference type="SAM" id="MobiDB-lite"/>
    </source>
</evidence>
<proteinExistence type="predicted"/>
<evidence type="ECO:0000313" key="2">
    <source>
        <dbReference type="EMBL" id="WIM98204.1"/>
    </source>
</evidence>
<sequence>MIDGNRLGPVLPRFRVRDDGLLLRPRLRRPILISWTKLNGVRIAPADGWSGRNASPGSRGYYALQVKLAGEWRRLGGRHRVHHAVLPLAVREAALGERNAPPPDEQALHTAYEMIRTRWEQAGGTPGDEDDNWPRPPSSSRPPPGRSHDRS</sequence>
<dbReference type="RefSeq" id="WP_284919593.1">
    <property type="nucleotide sequence ID" value="NZ_CP126980.1"/>
</dbReference>
<gene>
    <name evidence="2" type="ORF">ACTOB_001792</name>
</gene>
<name>A0ABY8WPG4_9ACTN</name>
<dbReference type="Proteomes" id="UP001240150">
    <property type="component" value="Chromosome"/>
</dbReference>
<feature type="region of interest" description="Disordered" evidence="1">
    <location>
        <begin position="116"/>
        <end position="151"/>
    </location>
</feature>
<protein>
    <submittedName>
        <fullName evidence="2">Uncharacterized protein</fullName>
    </submittedName>
</protein>
<organism evidence="2 3">
    <name type="scientific">Actinoplanes oblitus</name>
    <dbReference type="NCBI Taxonomy" id="3040509"/>
    <lineage>
        <taxon>Bacteria</taxon>
        <taxon>Bacillati</taxon>
        <taxon>Actinomycetota</taxon>
        <taxon>Actinomycetes</taxon>
        <taxon>Micromonosporales</taxon>
        <taxon>Micromonosporaceae</taxon>
        <taxon>Actinoplanes</taxon>
    </lineage>
</organism>
<evidence type="ECO:0000313" key="3">
    <source>
        <dbReference type="Proteomes" id="UP001240150"/>
    </source>
</evidence>
<keyword evidence="3" id="KW-1185">Reference proteome</keyword>
<dbReference type="EMBL" id="CP126980">
    <property type="protein sequence ID" value="WIM98204.1"/>
    <property type="molecule type" value="Genomic_DNA"/>
</dbReference>
<accession>A0ABY8WPG4</accession>
<reference evidence="2 3" key="1">
    <citation type="submission" date="2023-06" db="EMBL/GenBank/DDBJ databases">
        <authorList>
            <person name="Yushchuk O."/>
            <person name="Binda E."/>
            <person name="Ruckert-Reed C."/>
            <person name="Fedorenko V."/>
            <person name="Kalinowski J."/>
            <person name="Marinelli F."/>
        </authorList>
    </citation>
    <scope>NUCLEOTIDE SEQUENCE [LARGE SCALE GENOMIC DNA]</scope>
    <source>
        <strain evidence="2 3">NRRL 3884</strain>
    </source>
</reference>
<feature type="compositionally biased region" description="Pro residues" evidence="1">
    <location>
        <begin position="134"/>
        <end position="145"/>
    </location>
</feature>